<evidence type="ECO:0000313" key="3">
    <source>
        <dbReference type="Proteomes" id="UP001151081"/>
    </source>
</evidence>
<dbReference type="Gene3D" id="2.40.350.10">
    <property type="entry name" value="SO1590-like"/>
    <property type="match status" value="1"/>
</dbReference>
<dbReference type="RefSeq" id="WP_272417844.1">
    <property type="nucleotide sequence ID" value="NZ_JAGTJJ010000001.1"/>
</dbReference>
<feature type="chain" id="PRO_5040825769" evidence="1">
    <location>
        <begin position="29"/>
        <end position="170"/>
    </location>
</feature>
<dbReference type="AlphaFoldDB" id="A0A9X4APW2"/>
<feature type="signal peptide" evidence="1">
    <location>
        <begin position="1"/>
        <end position="28"/>
    </location>
</feature>
<dbReference type="InterPro" id="IPR023159">
    <property type="entry name" value="SO1590-like_sf"/>
</dbReference>
<reference evidence="2 3" key="1">
    <citation type="submission" date="2021-04" db="EMBL/GenBank/DDBJ databases">
        <title>Genome analysis of Polyangium sp.</title>
        <authorList>
            <person name="Li Y."/>
            <person name="Wang J."/>
        </authorList>
    </citation>
    <scope>NUCLEOTIDE SEQUENCE [LARGE SCALE GENOMIC DNA]</scope>
    <source>
        <strain evidence="2 3">SDU14</strain>
    </source>
</reference>
<keyword evidence="3" id="KW-1185">Reference proteome</keyword>
<evidence type="ECO:0000313" key="2">
    <source>
        <dbReference type="EMBL" id="MDC3979716.1"/>
    </source>
</evidence>
<organism evidence="2 3">
    <name type="scientific">Polyangium jinanense</name>
    <dbReference type="NCBI Taxonomy" id="2829994"/>
    <lineage>
        <taxon>Bacteria</taxon>
        <taxon>Pseudomonadati</taxon>
        <taxon>Myxococcota</taxon>
        <taxon>Polyangia</taxon>
        <taxon>Polyangiales</taxon>
        <taxon>Polyangiaceae</taxon>
        <taxon>Polyangium</taxon>
    </lineage>
</organism>
<dbReference type="SUPFAM" id="SSF159238">
    <property type="entry name" value="SO1590-like"/>
    <property type="match status" value="1"/>
</dbReference>
<accession>A0A9X4APW2</accession>
<protein>
    <submittedName>
        <fullName evidence="2">DUF3224 domain-containing protein</fullName>
    </submittedName>
</protein>
<comment type="caution">
    <text evidence="2">The sequence shown here is derived from an EMBL/GenBank/DDBJ whole genome shotgun (WGS) entry which is preliminary data.</text>
</comment>
<dbReference type="Proteomes" id="UP001151081">
    <property type="component" value="Unassembled WGS sequence"/>
</dbReference>
<evidence type="ECO:0000256" key="1">
    <source>
        <dbReference type="SAM" id="SignalP"/>
    </source>
</evidence>
<name>A0A9X4APW2_9BACT</name>
<gene>
    <name evidence="2" type="ORF">KEG57_04340</name>
</gene>
<proteinExistence type="predicted"/>
<sequence length="170" mass="18288">MRQGYIVAVISVGAIISAFSMAPSPVLAGGATQIDGLALAPVSESTPECPDLDTFGADFFNPMTGDLNGCLYVIVETSECKPSGTYLETGREIFVGSYNGNEGTFETTYRFEAKYEDCPDPATEIFGRCQHPIVPGSGTGVFEGVTGRLDFKDNVEDDPITFSYRGHLRF</sequence>
<keyword evidence="1" id="KW-0732">Signal</keyword>
<dbReference type="EMBL" id="JAGTJJ010000001">
    <property type="protein sequence ID" value="MDC3979716.1"/>
    <property type="molecule type" value="Genomic_DNA"/>
</dbReference>